<dbReference type="Pfam" id="PF08314">
    <property type="entry name" value="Sec39"/>
    <property type="match status" value="1"/>
</dbReference>
<evidence type="ECO:0000259" key="5">
    <source>
        <dbReference type="Pfam" id="PF08314"/>
    </source>
</evidence>
<gene>
    <name evidence="6" type="ORF">FOB60_005745</name>
</gene>
<organism evidence="6 7">
    <name type="scientific">Candida parapsilosis</name>
    <name type="common">Yeast</name>
    <dbReference type="NCBI Taxonomy" id="5480"/>
    <lineage>
        <taxon>Eukaryota</taxon>
        <taxon>Fungi</taxon>
        <taxon>Dikarya</taxon>
        <taxon>Ascomycota</taxon>
        <taxon>Saccharomycotina</taxon>
        <taxon>Pichiomycetes</taxon>
        <taxon>Debaryomycetaceae</taxon>
        <taxon>Candida/Lodderomyces clade</taxon>
        <taxon>Candida</taxon>
    </lineage>
</organism>
<reference evidence="6" key="1">
    <citation type="submission" date="2020-03" db="EMBL/GenBank/DDBJ databases">
        <title>FDA dAtabase for Regulatory Grade micrObial Sequences (FDA-ARGOS): Supporting development and validation of Infectious Disease Dx tests.</title>
        <authorList>
            <person name="Campos J."/>
            <person name="Goldberg B."/>
            <person name="Tallon L."/>
            <person name="Sadzewicz L."/>
            <person name="Vavikolanu K."/>
            <person name="Mehta A."/>
            <person name="Aluvathingal J."/>
            <person name="Nadendla S."/>
            <person name="Nandy P."/>
            <person name="Geyer C."/>
            <person name="Yan Y."/>
            <person name="Sichtig H."/>
        </authorList>
    </citation>
    <scope>NUCLEOTIDE SEQUENCE [LARGE SCALE GENOMIC DNA]</scope>
    <source>
        <strain evidence="6">FDAARGOS_652</strain>
    </source>
</reference>
<dbReference type="OrthoDB" id="342024at2759"/>
<evidence type="ECO:0000256" key="2">
    <source>
        <dbReference type="ARBA" id="ARBA00022448"/>
    </source>
</evidence>
<keyword evidence="2" id="KW-0813">Transport</keyword>
<dbReference type="PANTHER" id="PTHR40787">
    <property type="entry name" value="SECRETED PROTEIN"/>
    <property type="match status" value="1"/>
</dbReference>
<dbReference type="PANTHER" id="PTHR40787:SF3">
    <property type="entry name" value="PROTEIN TRANSPORT PROTEIN SEC39"/>
    <property type="match status" value="1"/>
</dbReference>
<evidence type="ECO:0000256" key="4">
    <source>
        <dbReference type="ARBA" id="ARBA00022927"/>
    </source>
</evidence>
<dbReference type="GO" id="GO:0005783">
    <property type="term" value="C:endoplasmic reticulum"/>
    <property type="evidence" value="ECO:0007669"/>
    <property type="project" value="UniProtKB-SubCell"/>
</dbReference>
<protein>
    <submittedName>
        <fullName evidence="6">Secretory pathway protein Sec39 family protein</fullName>
    </submittedName>
</protein>
<evidence type="ECO:0000256" key="3">
    <source>
        <dbReference type="ARBA" id="ARBA00022824"/>
    </source>
</evidence>
<dbReference type="AlphaFoldDB" id="A0A8X7T8U2"/>
<accession>A0A8X7T8U2</accession>
<dbReference type="EMBL" id="JABWAB010000013">
    <property type="protein sequence ID" value="KAF6042991.1"/>
    <property type="molecule type" value="Genomic_DNA"/>
</dbReference>
<feature type="domain" description="Sec39" evidence="5">
    <location>
        <begin position="50"/>
        <end position="723"/>
    </location>
</feature>
<evidence type="ECO:0000313" key="7">
    <source>
        <dbReference type="Proteomes" id="UP000590412"/>
    </source>
</evidence>
<dbReference type="InterPro" id="IPR013244">
    <property type="entry name" value="Sec39_domain"/>
</dbReference>
<dbReference type="Proteomes" id="UP000590412">
    <property type="component" value="Unassembled WGS sequence"/>
</dbReference>
<comment type="subcellular location">
    <subcellularLocation>
        <location evidence="1">Endoplasmic reticulum</location>
    </subcellularLocation>
</comment>
<keyword evidence="4" id="KW-0653">Protein transport</keyword>
<evidence type="ECO:0000313" key="6">
    <source>
        <dbReference type="EMBL" id="KAF6042991.1"/>
    </source>
</evidence>
<sequence length="781" mass="90219">MASLDPQQDAQLYISTVKSFVSSTGTQLADQIKLVKVATSNSKPYYNTAHNLLNVLLVNTYPGTVPYSSIYNIAEKILDEPEAADDVFVEGTLDIPNETSLIATANDLLHDINSTAQFLKFSHTSSLSKTENLLRFLQAKTLHLSQFHQSVEEIDSLFENVHFDEFRQWYKGVLRPYSYYWIHYGMVYQSNYSSLREYLLARDLKTKFDIFIAPLSSNEIRGIESWIKSTILPLLDYHGYNLAILSNWMFHENHKGTVFRKYELWHGAIKLIADKVDASKLDDITKEYLASCYYYALNDESSTVSSIELTKIYDIIIETLSYFPKQDSPPPPPPTLHLDELPHFESFDTFLQDINPLSPLFDPNQTQFLIQALKICQRLYPLNKLTLKKYLEYKLKIGTVDLQKEVAIITSNISSSNWEQLIQLVRAFEDEFITSDQKSAIDSVLLERLLATNLYQVVDALYDDGYFQLTNQDIYDLVVETLWERLNQATNFNENIGSLHHAKQVFQFLERLSRSDGLNERSHKDIVRYKHLFRAMLLIKNFKLVYDRKTPFTPKDLLQFSADDNQGYEQKCIQLAMMILEHNPKSYLAFEKLFRILNDLMLYFDEDGESEQSDTNGCFDRLKSACIESALIDNNFSYAYKQSMELIDHFAKSSSIDGFWLTFYQVGKYVSPNWIDEDSESNRLEIMIKQRELLSQTLQKIDCDGHVKVILDQWNRLNEKIEHDYQSIDQLKFAGFETKSDAKGPELSQVELNMARLPDKAGEKISNLFVSGLGWAIGANK</sequence>
<comment type="caution">
    <text evidence="6">The sequence shown here is derived from an EMBL/GenBank/DDBJ whole genome shotgun (WGS) entry which is preliminary data.</text>
</comment>
<name>A0A8X7T8U2_CANPA</name>
<proteinExistence type="predicted"/>
<dbReference type="GO" id="GO:0015031">
    <property type="term" value="P:protein transport"/>
    <property type="evidence" value="ECO:0007669"/>
    <property type="project" value="UniProtKB-KW"/>
</dbReference>
<keyword evidence="3" id="KW-0256">Endoplasmic reticulum</keyword>
<dbReference type="GO" id="GO:0006890">
    <property type="term" value="P:retrograde vesicle-mediated transport, Golgi to endoplasmic reticulum"/>
    <property type="evidence" value="ECO:0007669"/>
    <property type="project" value="InterPro"/>
</dbReference>
<evidence type="ECO:0000256" key="1">
    <source>
        <dbReference type="ARBA" id="ARBA00004240"/>
    </source>
</evidence>